<comment type="similarity">
    <text evidence="1">Belongs to the PPR family. P subfamily.</text>
</comment>
<dbReference type="Gene3D" id="1.25.40.10">
    <property type="entry name" value="Tetratricopeptide repeat domain"/>
    <property type="match status" value="7"/>
</dbReference>
<feature type="repeat" description="PPR" evidence="3">
    <location>
        <begin position="303"/>
        <end position="337"/>
    </location>
</feature>
<feature type="repeat" description="PPR" evidence="3">
    <location>
        <begin position="561"/>
        <end position="595"/>
    </location>
</feature>
<protein>
    <submittedName>
        <fullName evidence="5">Pentatricopeptide repeat-containing protein At1g79540</fullName>
    </submittedName>
</protein>
<feature type="repeat" description="PPR" evidence="3">
    <location>
        <begin position="235"/>
        <end position="269"/>
    </location>
</feature>
<keyword evidence="2" id="KW-0677">Repeat</keyword>
<sequence>MDCRWRRLLIITKGNTFPSLLLHLQTQTFGSLRIPTSAMNFPTPMLQPLLPYFAFKAPQFRCFYSLAREATTYTEMFTILETVDPMEDALENILPRLSPELVTSVIQDQPNQLLGFRFFIWAVKRKRLHNRVSHNLVIDMLMKDSGFELYWKTLEQLRECKLSIPSHAFLVLIKGYAKLGMAEKAVESFCRMKDFNCEPSGIIYNIILYVMVQKQVVLLALAVYNQMLKSSCSPDIATFNILIDGLCKSRKIDDALKMLDEMEQRGITPSEITYTIVISGLCKAKRINEAHRLFMKAKECNHGFIIYNALLDGYCKLGRINEAYALLCSFQKDGYVIGLKGYSCLIDSLFKAGRYDEAHGCYRKMVEEGIKLDTVFYTIMIQGLLKMGRTNDALELLDEMTDRGLTPDTYCYNAVIKGLCDLGLLDKAQSLHLQISKQDRFPDAFTYTILICGMCRNGLVGEAQQIFNEMEKLGCLPSVVTFNALIDGLCKSGQLEEAKMLFYNMELGRNPSLFLRLSQGSNRVIDSDSLKKLMEQLCESGLILKAYQILMKLAESGVVPDVTTYNILINGFCKAGNPKDAMKLFKDMKLKGLSPDSVTYGTLVDGFQRIGNEEDASLVFDLMLKDGQYSSAVYKSFMTWLCRKGKVSSALSCWLEYQGKLPGRDKESLKAFEDHFKNGKIDKLIQGLLELDFGLKEFDLAPYMILLIGLCQARRVDEAFTIFSVLKEWKINVTPPSCVKLIYGLCEKRNLDSAIDVFHYTLEKGFKLMPQIWNQLLKCLLSSHDKKNCALELISKMESAGYDLDANLYQTTKILLYSHLNTQWKRPLTYL</sequence>
<dbReference type="Proteomes" id="UP001652623">
    <property type="component" value="Chromosome 11"/>
</dbReference>
<feature type="repeat" description="PPR" evidence="3">
    <location>
        <begin position="270"/>
        <end position="300"/>
    </location>
</feature>
<feature type="repeat" description="PPR" evidence="3">
    <location>
        <begin position="699"/>
        <end position="733"/>
    </location>
</feature>
<feature type="repeat" description="PPR" evidence="3">
    <location>
        <begin position="373"/>
        <end position="407"/>
    </location>
</feature>
<organism evidence="4 5">
    <name type="scientific">Ziziphus jujuba</name>
    <name type="common">Chinese jujube</name>
    <name type="synonym">Ziziphus sativa</name>
    <dbReference type="NCBI Taxonomy" id="326968"/>
    <lineage>
        <taxon>Eukaryota</taxon>
        <taxon>Viridiplantae</taxon>
        <taxon>Streptophyta</taxon>
        <taxon>Embryophyta</taxon>
        <taxon>Tracheophyta</taxon>
        <taxon>Spermatophyta</taxon>
        <taxon>Magnoliopsida</taxon>
        <taxon>eudicotyledons</taxon>
        <taxon>Gunneridae</taxon>
        <taxon>Pentapetalae</taxon>
        <taxon>rosids</taxon>
        <taxon>fabids</taxon>
        <taxon>Rosales</taxon>
        <taxon>Rhamnaceae</taxon>
        <taxon>Paliureae</taxon>
        <taxon>Ziziphus</taxon>
    </lineage>
</organism>
<feature type="repeat" description="PPR" evidence="3">
    <location>
        <begin position="596"/>
        <end position="630"/>
    </location>
</feature>
<dbReference type="PANTHER" id="PTHR47936">
    <property type="entry name" value="PPR_LONG DOMAIN-CONTAINING PROTEIN"/>
    <property type="match status" value="1"/>
</dbReference>
<feature type="repeat" description="PPR" evidence="3">
    <location>
        <begin position="443"/>
        <end position="477"/>
    </location>
</feature>
<dbReference type="Pfam" id="PF01535">
    <property type="entry name" value="PPR"/>
    <property type="match status" value="3"/>
</dbReference>
<proteinExistence type="inferred from homology"/>
<evidence type="ECO:0000313" key="5">
    <source>
        <dbReference type="RefSeq" id="XP_048321283.2"/>
    </source>
</evidence>
<evidence type="ECO:0000256" key="1">
    <source>
        <dbReference type="ARBA" id="ARBA00007626"/>
    </source>
</evidence>
<reference evidence="5" key="1">
    <citation type="submission" date="2025-08" db="UniProtKB">
        <authorList>
            <consortium name="RefSeq"/>
        </authorList>
    </citation>
    <scope>IDENTIFICATION</scope>
    <source>
        <tissue evidence="5">Seedling</tissue>
    </source>
</reference>
<dbReference type="Pfam" id="PF12854">
    <property type="entry name" value="PPR_1"/>
    <property type="match status" value="1"/>
</dbReference>
<feature type="repeat" description="PPR" evidence="3">
    <location>
        <begin position="408"/>
        <end position="442"/>
    </location>
</feature>
<dbReference type="InterPro" id="IPR011990">
    <property type="entry name" value="TPR-like_helical_dom_sf"/>
</dbReference>
<evidence type="ECO:0000256" key="2">
    <source>
        <dbReference type="ARBA" id="ARBA00022737"/>
    </source>
</evidence>
<accession>A0ABM3I5Y7</accession>
<dbReference type="NCBIfam" id="TIGR00756">
    <property type="entry name" value="PPR"/>
    <property type="match status" value="11"/>
</dbReference>
<evidence type="ECO:0000256" key="3">
    <source>
        <dbReference type="PROSITE-ProRule" id="PRU00708"/>
    </source>
</evidence>
<gene>
    <name evidence="5" type="primary">LOC107433080</name>
</gene>
<dbReference type="PROSITE" id="PS51375">
    <property type="entry name" value="PPR"/>
    <property type="match status" value="13"/>
</dbReference>
<dbReference type="PANTHER" id="PTHR47936:SF1">
    <property type="entry name" value="PENTATRICOPEPTIDE REPEAT-CONTAINING PROTEIN GUN1, CHLOROPLASTIC"/>
    <property type="match status" value="1"/>
</dbReference>
<dbReference type="InterPro" id="IPR002885">
    <property type="entry name" value="PPR_rpt"/>
</dbReference>
<feature type="repeat" description="PPR" evidence="3">
    <location>
        <begin position="526"/>
        <end position="560"/>
    </location>
</feature>
<name>A0ABM3I5Y7_ZIZJJ</name>
<feature type="repeat" description="PPR" evidence="3">
    <location>
        <begin position="478"/>
        <end position="512"/>
    </location>
</feature>
<dbReference type="Pfam" id="PF13041">
    <property type="entry name" value="PPR_2"/>
    <property type="match status" value="4"/>
</dbReference>
<feature type="repeat" description="PPR" evidence="3">
    <location>
        <begin position="338"/>
        <end position="372"/>
    </location>
</feature>
<dbReference type="SUPFAM" id="SSF81901">
    <property type="entry name" value="HCP-like"/>
    <property type="match status" value="1"/>
</dbReference>
<keyword evidence="4" id="KW-1185">Reference proteome</keyword>
<feature type="repeat" description="PPR" evidence="3">
    <location>
        <begin position="165"/>
        <end position="199"/>
    </location>
</feature>
<dbReference type="GeneID" id="107433080"/>
<evidence type="ECO:0000313" key="4">
    <source>
        <dbReference type="Proteomes" id="UP001652623"/>
    </source>
</evidence>
<dbReference type="RefSeq" id="XP_048321283.2">
    <property type="nucleotide sequence ID" value="XM_048465326.2"/>
</dbReference>